<proteinExistence type="predicted"/>
<accession>A0ACB9K6R3</accession>
<dbReference type="EMBL" id="CM042018">
    <property type="protein sequence ID" value="KAI3827962.1"/>
    <property type="molecule type" value="Genomic_DNA"/>
</dbReference>
<sequence length="94" mass="10204">MKTLDDIKGLEKWEDVFKGISDEKLEEEEEVEKTEDEGNDEEGDDEGADAGGDGGNDEGGADGGKGNEGDKSDIEWTEYDEDDSLSEANLEETP</sequence>
<protein>
    <submittedName>
        <fullName evidence="1">Uncharacterized protein</fullName>
    </submittedName>
</protein>
<evidence type="ECO:0000313" key="1">
    <source>
        <dbReference type="EMBL" id="KAI3827962.1"/>
    </source>
</evidence>
<keyword evidence="2" id="KW-1185">Reference proteome</keyword>
<reference evidence="2" key="1">
    <citation type="journal article" date="2022" name="Mol. Ecol. Resour.">
        <title>The genomes of chicory, endive, great burdock and yacon provide insights into Asteraceae palaeo-polyploidization history and plant inulin production.</title>
        <authorList>
            <person name="Fan W."/>
            <person name="Wang S."/>
            <person name="Wang H."/>
            <person name="Wang A."/>
            <person name="Jiang F."/>
            <person name="Liu H."/>
            <person name="Zhao H."/>
            <person name="Xu D."/>
            <person name="Zhang Y."/>
        </authorList>
    </citation>
    <scope>NUCLEOTIDE SEQUENCE [LARGE SCALE GENOMIC DNA]</scope>
    <source>
        <strain evidence="2">cv. Yunnan</strain>
    </source>
</reference>
<organism evidence="1 2">
    <name type="scientific">Smallanthus sonchifolius</name>
    <dbReference type="NCBI Taxonomy" id="185202"/>
    <lineage>
        <taxon>Eukaryota</taxon>
        <taxon>Viridiplantae</taxon>
        <taxon>Streptophyta</taxon>
        <taxon>Embryophyta</taxon>
        <taxon>Tracheophyta</taxon>
        <taxon>Spermatophyta</taxon>
        <taxon>Magnoliopsida</taxon>
        <taxon>eudicotyledons</taxon>
        <taxon>Gunneridae</taxon>
        <taxon>Pentapetalae</taxon>
        <taxon>asterids</taxon>
        <taxon>campanulids</taxon>
        <taxon>Asterales</taxon>
        <taxon>Asteraceae</taxon>
        <taxon>Asteroideae</taxon>
        <taxon>Heliantheae alliance</taxon>
        <taxon>Millerieae</taxon>
        <taxon>Smallanthus</taxon>
    </lineage>
</organism>
<reference evidence="1 2" key="2">
    <citation type="journal article" date="2022" name="Mol. Ecol. Resour.">
        <title>The genomes of chicory, endive, great burdock and yacon provide insights into Asteraceae paleo-polyploidization history and plant inulin production.</title>
        <authorList>
            <person name="Fan W."/>
            <person name="Wang S."/>
            <person name="Wang H."/>
            <person name="Wang A."/>
            <person name="Jiang F."/>
            <person name="Liu H."/>
            <person name="Zhao H."/>
            <person name="Xu D."/>
            <person name="Zhang Y."/>
        </authorList>
    </citation>
    <scope>NUCLEOTIDE SEQUENCE [LARGE SCALE GENOMIC DNA]</scope>
    <source>
        <strain evidence="2">cv. Yunnan</strain>
        <tissue evidence="1">Leaves</tissue>
    </source>
</reference>
<gene>
    <name evidence="1" type="ORF">L1987_02051</name>
</gene>
<dbReference type="Proteomes" id="UP001056120">
    <property type="component" value="Linkage Group LG01"/>
</dbReference>
<comment type="caution">
    <text evidence="1">The sequence shown here is derived from an EMBL/GenBank/DDBJ whole genome shotgun (WGS) entry which is preliminary data.</text>
</comment>
<name>A0ACB9K6R3_9ASTR</name>
<evidence type="ECO:0000313" key="2">
    <source>
        <dbReference type="Proteomes" id="UP001056120"/>
    </source>
</evidence>